<accession>A0A7I8VI54</accession>
<sequence length="167" mass="18327">MKLVHVFFIGFSQGFFYTSDCHFNSDNLGEGLKAIGDIAGIIGGKVSDEKCSYSCPRGQKTVPRRGYTAHSNGCGAYGIQVEVFSPEISQCCDVHDICYGTCNKKRSKCDKDFKNCIEKACKRKSSKKRSDCLINSQLLYAGAMALGCQAYLHSQEKACSCIISDEL</sequence>
<dbReference type="Pfam" id="PF06951">
    <property type="entry name" value="PLA2G12"/>
    <property type="match status" value="1"/>
</dbReference>
<dbReference type="GO" id="GO:0005509">
    <property type="term" value="F:calcium ion binding"/>
    <property type="evidence" value="ECO:0007669"/>
    <property type="project" value="InterPro"/>
</dbReference>
<dbReference type="Proteomes" id="UP000549394">
    <property type="component" value="Unassembled WGS sequence"/>
</dbReference>
<name>A0A7I8VI54_9ANNE</name>
<evidence type="ECO:0000256" key="2">
    <source>
        <dbReference type="ARBA" id="ARBA00022525"/>
    </source>
</evidence>
<protein>
    <submittedName>
        <fullName evidence="3">DgyrCDS4892</fullName>
    </submittedName>
</protein>
<dbReference type="InterPro" id="IPR036444">
    <property type="entry name" value="PLipase_A2_dom_sf"/>
</dbReference>
<reference evidence="3 4" key="1">
    <citation type="submission" date="2020-08" db="EMBL/GenBank/DDBJ databases">
        <authorList>
            <person name="Hejnol A."/>
        </authorList>
    </citation>
    <scope>NUCLEOTIDE SEQUENCE [LARGE SCALE GENOMIC DNA]</scope>
</reference>
<dbReference type="GO" id="GO:0006644">
    <property type="term" value="P:phospholipid metabolic process"/>
    <property type="evidence" value="ECO:0007669"/>
    <property type="project" value="InterPro"/>
</dbReference>
<evidence type="ECO:0000313" key="3">
    <source>
        <dbReference type="EMBL" id="CAD5115962.1"/>
    </source>
</evidence>
<dbReference type="GO" id="GO:0016042">
    <property type="term" value="P:lipid catabolic process"/>
    <property type="evidence" value="ECO:0007669"/>
    <property type="project" value="InterPro"/>
</dbReference>
<comment type="subcellular location">
    <subcellularLocation>
        <location evidence="1">Secreted</location>
    </subcellularLocation>
</comment>
<comment type="caution">
    <text evidence="3">The sequence shown here is derived from an EMBL/GenBank/DDBJ whole genome shotgun (WGS) entry which is preliminary data.</text>
</comment>
<proteinExistence type="predicted"/>
<dbReference type="GO" id="GO:0004623">
    <property type="term" value="F:phospholipase A2 activity"/>
    <property type="evidence" value="ECO:0007669"/>
    <property type="project" value="InterPro"/>
</dbReference>
<evidence type="ECO:0000313" key="4">
    <source>
        <dbReference type="Proteomes" id="UP000549394"/>
    </source>
</evidence>
<evidence type="ECO:0000256" key="1">
    <source>
        <dbReference type="ARBA" id="ARBA00004613"/>
    </source>
</evidence>
<dbReference type="InterPro" id="IPR010711">
    <property type="entry name" value="PLA2G12"/>
</dbReference>
<dbReference type="PANTHER" id="PTHR12824">
    <property type="entry name" value="GROUP XII SECRETORY PHOSPHOLIPASE A2 FAMILY MEMBER"/>
    <property type="match status" value="1"/>
</dbReference>
<keyword evidence="4" id="KW-1185">Reference proteome</keyword>
<dbReference type="EMBL" id="CAJFCJ010000006">
    <property type="protein sequence ID" value="CAD5115962.1"/>
    <property type="molecule type" value="Genomic_DNA"/>
</dbReference>
<dbReference type="GO" id="GO:0050482">
    <property type="term" value="P:arachidonate secretion"/>
    <property type="evidence" value="ECO:0007669"/>
    <property type="project" value="InterPro"/>
</dbReference>
<dbReference type="AlphaFoldDB" id="A0A7I8VI54"/>
<organism evidence="3 4">
    <name type="scientific">Dimorphilus gyrociliatus</name>
    <dbReference type="NCBI Taxonomy" id="2664684"/>
    <lineage>
        <taxon>Eukaryota</taxon>
        <taxon>Metazoa</taxon>
        <taxon>Spiralia</taxon>
        <taxon>Lophotrochozoa</taxon>
        <taxon>Annelida</taxon>
        <taxon>Polychaeta</taxon>
        <taxon>Polychaeta incertae sedis</taxon>
        <taxon>Dinophilidae</taxon>
        <taxon>Dimorphilus</taxon>
    </lineage>
</organism>
<dbReference type="PANTHER" id="PTHR12824:SF8">
    <property type="entry name" value="GXIVSPLA2, ISOFORM A"/>
    <property type="match status" value="1"/>
</dbReference>
<dbReference type="OrthoDB" id="3935740at2759"/>
<dbReference type="Gene3D" id="1.20.90.10">
    <property type="entry name" value="Phospholipase A2 domain"/>
    <property type="match status" value="1"/>
</dbReference>
<dbReference type="PROSITE" id="PS00118">
    <property type="entry name" value="PA2_HIS"/>
    <property type="match status" value="1"/>
</dbReference>
<dbReference type="InterPro" id="IPR033113">
    <property type="entry name" value="PLA2_histidine"/>
</dbReference>
<dbReference type="SUPFAM" id="SSF48619">
    <property type="entry name" value="Phospholipase A2, PLA2"/>
    <property type="match status" value="1"/>
</dbReference>
<dbReference type="GO" id="GO:0005576">
    <property type="term" value="C:extracellular region"/>
    <property type="evidence" value="ECO:0007669"/>
    <property type="project" value="UniProtKB-SubCell"/>
</dbReference>
<gene>
    <name evidence="3" type="ORF">DGYR_LOCUS4645</name>
</gene>
<keyword evidence="2" id="KW-0964">Secreted</keyword>